<dbReference type="PANTHER" id="PTHR11360">
    <property type="entry name" value="MONOCARBOXYLATE TRANSPORTER"/>
    <property type="match status" value="1"/>
</dbReference>
<comment type="caution">
    <text evidence="5">The sequence shown here is derived from an EMBL/GenBank/DDBJ whole genome shotgun (WGS) entry which is preliminary data.</text>
</comment>
<feature type="transmembrane region" description="Helical" evidence="3">
    <location>
        <begin position="83"/>
        <end position="102"/>
    </location>
</feature>
<feature type="domain" description="Major facilitator superfamily (MFS) profile" evidence="4">
    <location>
        <begin position="15"/>
        <end position="512"/>
    </location>
</feature>
<feature type="transmembrane region" description="Helical" evidence="3">
    <location>
        <begin position="458"/>
        <end position="480"/>
    </location>
</feature>
<dbReference type="SUPFAM" id="SSF103473">
    <property type="entry name" value="MFS general substrate transporter"/>
    <property type="match status" value="1"/>
</dbReference>
<dbReference type="InterPro" id="IPR036259">
    <property type="entry name" value="MFS_trans_sf"/>
</dbReference>
<feature type="compositionally biased region" description="Polar residues" evidence="2">
    <location>
        <begin position="267"/>
        <end position="301"/>
    </location>
</feature>
<evidence type="ECO:0000313" key="5">
    <source>
        <dbReference type="EMBL" id="KAK2142870.1"/>
    </source>
</evidence>
<feature type="transmembrane region" description="Helical" evidence="3">
    <location>
        <begin position="321"/>
        <end position="347"/>
    </location>
</feature>
<dbReference type="CDD" id="cd17352">
    <property type="entry name" value="MFS_MCT_SLC16"/>
    <property type="match status" value="1"/>
</dbReference>
<reference evidence="5" key="1">
    <citation type="journal article" date="2023" name="Mol. Biol. Evol.">
        <title>Third-Generation Sequencing Reveals the Adaptive Role of the Epigenome in Three Deep-Sea Polychaetes.</title>
        <authorList>
            <person name="Perez M."/>
            <person name="Aroh O."/>
            <person name="Sun Y."/>
            <person name="Lan Y."/>
            <person name="Juniper S.K."/>
            <person name="Young C.R."/>
            <person name="Angers B."/>
            <person name="Qian P.Y."/>
        </authorList>
    </citation>
    <scope>NUCLEOTIDE SEQUENCE</scope>
    <source>
        <strain evidence="5">P08H-3</strain>
    </source>
</reference>
<feature type="transmembrane region" description="Helical" evidence="3">
    <location>
        <begin position="423"/>
        <end position="446"/>
    </location>
</feature>
<dbReference type="GO" id="GO:0008028">
    <property type="term" value="F:monocarboxylic acid transmembrane transporter activity"/>
    <property type="evidence" value="ECO:0007669"/>
    <property type="project" value="TreeGrafter"/>
</dbReference>
<dbReference type="AlphaFoldDB" id="A0AAD9MRK3"/>
<gene>
    <name evidence="5" type="ORF">LSH36_903g00095</name>
</gene>
<dbReference type="Gene3D" id="1.20.1250.20">
    <property type="entry name" value="MFS general substrate transporter like domains"/>
    <property type="match status" value="2"/>
</dbReference>
<evidence type="ECO:0000256" key="3">
    <source>
        <dbReference type="SAM" id="Phobius"/>
    </source>
</evidence>
<dbReference type="Pfam" id="PF07690">
    <property type="entry name" value="MFS_1"/>
    <property type="match status" value="1"/>
</dbReference>
<evidence type="ECO:0000259" key="4">
    <source>
        <dbReference type="PROSITE" id="PS50850"/>
    </source>
</evidence>
<dbReference type="PANTHER" id="PTHR11360:SF284">
    <property type="entry name" value="EG:103B4.3 PROTEIN-RELATED"/>
    <property type="match status" value="1"/>
</dbReference>
<keyword evidence="3" id="KW-1133">Transmembrane helix</keyword>
<feature type="compositionally biased region" description="Polar residues" evidence="2">
    <location>
        <begin position="215"/>
        <end position="241"/>
    </location>
</feature>
<proteinExistence type="predicted"/>
<feature type="transmembrane region" description="Helical" evidence="3">
    <location>
        <begin position="173"/>
        <end position="192"/>
    </location>
</feature>
<feature type="transmembrane region" description="Helical" evidence="3">
    <location>
        <begin position="486"/>
        <end position="507"/>
    </location>
</feature>
<feature type="transmembrane region" description="Helical" evidence="3">
    <location>
        <begin position="12"/>
        <end position="41"/>
    </location>
</feature>
<organism evidence="5 6">
    <name type="scientific">Paralvinella palmiformis</name>
    <dbReference type="NCBI Taxonomy" id="53620"/>
    <lineage>
        <taxon>Eukaryota</taxon>
        <taxon>Metazoa</taxon>
        <taxon>Spiralia</taxon>
        <taxon>Lophotrochozoa</taxon>
        <taxon>Annelida</taxon>
        <taxon>Polychaeta</taxon>
        <taxon>Sedentaria</taxon>
        <taxon>Canalipalpata</taxon>
        <taxon>Terebellida</taxon>
        <taxon>Terebelliformia</taxon>
        <taxon>Alvinellidae</taxon>
        <taxon>Paralvinella</taxon>
    </lineage>
</organism>
<keyword evidence="6" id="KW-1185">Reference proteome</keyword>
<dbReference type="PROSITE" id="PS50850">
    <property type="entry name" value="MFS"/>
    <property type="match status" value="1"/>
</dbReference>
<dbReference type="InterPro" id="IPR011701">
    <property type="entry name" value="MFS"/>
</dbReference>
<sequence>MPTNIVYKAPDGGWGWVIVFSSFLLQAVTVGVTYTFGIIYVDLLDSFKSSESTTAWIGSIQPALLYFTCVVTGPSLIKFGWRIVAMFGTITSSAGFFISYFAPNIYVLYVSYGILTGIGYGVLYMVSMITVQHYFDRRRSLATSLAVSGSGMGTVTFGILIGQLLETHNWRSAMLIDGIITIVVGTLCTCLIRPLKEVTNEIETETERGPLLENEINSQQEQRCYGSTDTSNPESESTKSQPPVIIEQDSNPELVPSTHLPDPSSLPECSQGSGESKADGSSSPGTTADKSSTPTLTNSGDDPSHTCVACRRLLDRFDDKFYFSLCKSPILIAYCMAVVLFCFGYHVPYTFTTDRAQMMFGIPSAEGSLLISIMGIANVSSRLVFGWVGDNSPTLRLWLLGSVITLCGVLNTLIFFFTTFALLVVYSIMFGALTGCFASLVPVVLVDQMGIDVMEFTLGQVFASSSVAFLLASPMSGLIIEKTGSYNSPFIVVGIAQIVGGLIFFTIPLVRRCWPHLCHPVISYDDEQIIKKRRRSRLISETFA</sequence>
<feature type="transmembrane region" description="Helical" evidence="3">
    <location>
        <begin position="108"/>
        <end position="129"/>
    </location>
</feature>
<dbReference type="GO" id="GO:0016020">
    <property type="term" value="C:membrane"/>
    <property type="evidence" value="ECO:0007669"/>
    <property type="project" value="UniProtKB-SubCell"/>
</dbReference>
<name>A0AAD9MRK3_9ANNE</name>
<dbReference type="InterPro" id="IPR020846">
    <property type="entry name" value="MFS_dom"/>
</dbReference>
<accession>A0AAD9MRK3</accession>
<dbReference type="InterPro" id="IPR050327">
    <property type="entry name" value="Proton-linked_MCT"/>
</dbReference>
<feature type="transmembrane region" description="Helical" evidence="3">
    <location>
        <begin position="367"/>
        <end position="385"/>
    </location>
</feature>
<feature type="region of interest" description="Disordered" evidence="2">
    <location>
        <begin position="206"/>
        <end position="303"/>
    </location>
</feature>
<keyword evidence="3" id="KW-0472">Membrane</keyword>
<keyword evidence="3" id="KW-0812">Transmembrane</keyword>
<evidence type="ECO:0000256" key="2">
    <source>
        <dbReference type="SAM" id="MobiDB-lite"/>
    </source>
</evidence>
<dbReference type="Proteomes" id="UP001208570">
    <property type="component" value="Unassembled WGS sequence"/>
</dbReference>
<feature type="transmembrane region" description="Helical" evidence="3">
    <location>
        <begin position="53"/>
        <end position="71"/>
    </location>
</feature>
<protein>
    <recommendedName>
        <fullName evidence="4">Major facilitator superfamily (MFS) profile domain-containing protein</fullName>
    </recommendedName>
</protein>
<feature type="transmembrane region" description="Helical" evidence="3">
    <location>
        <begin position="397"/>
        <end position="417"/>
    </location>
</feature>
<feature type="transmembrane region" description="Helical" evidence="3">
    <location>
        <begin position="141"/>
        <end position="161"/>
    </location>
</feature>
<evidence type="ECO:0000256" key="1">
    <source>
        <dbReference type="ARBA" id="ARBA00004141"/>
    </source>
</evidence>
<dbReference type="EMBL" id="JAODUP010000903">
    <property type="protein sequence ID" value="KAK2142870.1"/>
    <property type="molecule type" value="Genomic_DNA"/>
</dbReference>
<comment type="subcellular location">
    <subcellularLocation>
        <location evidence="1">Membrane</location>
        <topology evidence="1">Multi-pass membrane protein</topology>
    </subcellularLocation>
</comment>
<evidence type="ECO:0000313" key="6">
    <source>
        <dbReference type="Proteomes" id="UP001208570"/>
    </source>
</evidence>